<evidence type="ECO:0000256" key="1">
    <source>
        <dbReference type="SAM" id="MobiDB-lite"/>
    </source>
</evidence>
<protein>
    <submittedName>
        <fullName evidence="2">Uncharacterized protein</fullName>
    </submittedName>
</protein>
<gene>
    <name evidence="2" type="ORF">A4X03_0g8611</name>
</gene>
<evidence type="ECO:0000313" key="2">
    <source>
        <dbReference type="EMBL" id="KAE8240034.1"/>
    </source>
</evidence>
<feature type="region of interest" description="Disordered" evidence="1">
    <location>
        <begin position="168"/>
        <end position="210"/>
    </location>
</feature>
<feature type="compositionally biased region" description="Acidic residues" evidence="1">
    <location>
        <begin position="64"/>
        <end position="83"/>
    </location>
</feature>
<feature type="compositionally biased region" description="Low complexity" evidence="1">
    <location>
        <begin position="16"/>
        <end position="34"/>
    </location>
</feature>
<organism evidence="2 3">
    <name type="scientific">Tilletia caries</name>
    <name type="common">wheat bunt fungus</name>
    <dbReference type="NCBI Taxonomy" id="13290"/>
    <lineage>
        <taxon>Eukaryota</taxon>
        <taxon>Fungi</taxon>
        <taxon>Dikarya</taxon>
        <taxon>Basidiomycota</taxon>
        <taxon>Ustilaginomycotina</taxon>
        <taxon>Exobasidiomycetes</taxon>
        <taxon>Tilletiales</taxon>
        <taxon>Tilletiaceae</taxon>
        <taxon>Tilletia</taxon>
    </lineage>
</organism>
<reference evidence="2" key="1">
    <citation type="submission" date="2016-04" db="EMBL/GenBank/DDBJ databases">
        <authorList>
            <person name="Nguyen H.D."/>
            <person name="Kesanakurti P."/>
            <person name="Cullis J."/>
            <person name="Levesque C.A."/>
            <person name="Hambleton S."/>
        </authorList>
    </citation>
    <scope>NUCLEOTIDE SEQUENCE</scope>
    <source>
        <strain evidence="2">DAOMC 238032</strain>
    </source>
</reference>
<comment type="caution">
    <text evidence="2">The sequence shown here is derived from an EMBL/GenBank/DDBJ whole genome shotgun (WGS) entry which is preliminary data.</text>
</comment>
<feature type="region of interest" description="Disordered" evidence="1">
    <location>
        <begin position="421"/>
        <end position="460"/>
    </location>
</feature>
<evidence type="ECO:0000313" key="3">
    <source>
        <dbReference type="Proteomes" id="UP000077671"/>
    </source>
</evidence>
<sequence length="613" mass="68027">MTDNPSGEHALPPPTSQQAAGAAPPSTAQQASAALMAGFKSSLKEAQRIRADQGGPSASRQLDIDVEDSDNGFGEEEEDEEQGAQDKGKQRRISPRPSVLGDQHEAPVTAPSTPPKRFMEPIVKSRPEQVRAMQLNEFTALFDDMSPKTRQAAISRALDFEANIAKEEEADEERRASINPYRKAAAESSTKAQSRQEVTESLKRRHSPREIQDLKRSRLDAYSLHHSASDPLIMKGAPFKPGAQSGSSVDMPSLVILNKLRNSMYVPLWHFTQEGIKAGRARDANVASATTAALSKLLDTFGASAQLGGHRKEDCYMTYQEMSSAFKILFKIYDKLVLETVGEAKEWIRTEKRAWQDGWEMVRESEYADRESSWEYLALYVDKLRQEYYNSPYGDRPDPSVWQDRIWRRTKDAMDMRRALPAPSAPTQDAPKQGKASASSSNKPFPTSTPGKKPQQGGACFQCGSRAKHNLEECNKGPDGKDGPLKPEGFDKFIKKFDLSHAFPAMVDNIKLGFDFGIPPIRETLIQPNHCSAEDEMEILQAIVAKEMEVGRVVGPFSKEEVEARVGAFQTSPLGLVPKPGGKWRMIQDFSSPRRSPIAAINDYIDSDEFVCC</sequence>
<accession>A0A8T8SGY0</accession>
<dbReference type="EMBL" id="LWDD02002721">
    <property type="protein sequence ID" value="KAE8240034.1"/>
    <property type="molecule type" value="Genomic_DNA"/>
</dbReference>
<dbReference type="Proteomes" id="UP000077671">
    <property type="component" value="Unassembled WGS sequence"/>
</dbReference>
<dbReference type="AlphaFoldDB" id="A0A8T8SGY0"/>
<feature type="compositionally biased region" description="Basic and acidic residues" evidence="1">
    <location>
        <begin position="42"/>
        <end position="51"/>
    </location>
</feature>
<proteinExistence type="predicted"/>
<feature type="compositionally biased region" description="Polar residues" evidence="1">
    <location>
        <begin position="187"/>
        <end position="196"/>
    </location>
</feature>
<name>A0A8T8SGY0_9BASI</name>
<feature type="compositionally biased region" description="Basic and acidic residues" evidence="1">
    <location>
        <begin position="197"/>
        <end position="210"/>
    </location>
</feature>
<reference evidence="2" key="2">
    <citation type="journal article" date="2019" name="IMA Fungus">
        <title>Genome sequencing and comparison of five Tilletia species to identify candidate genes for the detection of regulated species infecting wheat.</title>
        <authorList>
            <person name="Nguyen H.D.T."/>
            <person name="Sultana T."/>
            <person name="Kesanakurti P."/>
            <person name="Hambleton S."/>
        </authorList>
    </citation>
    <scope>NUCLEOTIDE SEQUENCE</scope>
    <source>
        <strain evidence="2">DAOMC 238032</strain>
    </source>
</reference>
<feature type="compositionally biased region" description="Polar residues" evidence="1">
    <location>
        <begin position="436"/>
        <end position="450"/>
    </location>
</feature>
<feature type="region of interest" description="Disordered" evidence="1">
    <location>
        <begin position="1"/>
        <end position="122"/>
    </location>
</feature>